<dbReference type="AlphaFoldDB" id="A0A9J5Y5L0"/>
<keyword evidence="2" id="KW-1185">Reference proteome</keyword>
<comment type="caution">
    <text evidence="1">The sequence shown here is derived from an EMBL/GenBank/DDBJ whole genome shotgun (WGS) entry which is preliminary data.</text>
</comment>
<evidence type="ECO:0000313" key="1">
    <source>
        <dbReference type="EMBL" id="KAG5594896.1"/>
    </source>
</evidence>
<protein>
    <submittedName>
        <fullName evidence="1">Uncharacterized protein</fullName>
    </submittedName>
</protein>
<organism evidence="1 2">
    <name type="scientific">Solanum commersonii</name>
    <name type="common">Commerson's wild potato</name>
    <name type="synonym">Commerson's nightshade</name>
    <dbReference type="NCBI Taxonomy" id="4109"/>
    <lineage>
        <taxon>Eukaryota</taxon>
        <taxon>Viridiplantae</taxon>
        <taxon>Streptophyta</taxon>
        <taxon>Embryophyta</taxon>
        <taxon>Tracheophyta</taxon>
        <taxon>Spermatophyta</taxon>
        <taxon>Magnoliopsida</taxon>
        <taxon>eudicotyledons</taxon>
        <taxon>Gunneridae</taxon>
        <taxon>Pentapetalae</taxon>
        <taxon>asterids</taxon>
        <taxon>lamiids</taxon>
        <taxon>Solanales</taxon>
        <taxon>Solanaceae</taxon>
        <taxon>Solanoideae</taxon>
        <taxon>Solaneae</taxon>
        <taxon>Solanum</taxon>
    </lineage>
</organism>
<reference evidence="1 2" key="1">
    <citation type="submission" date="2020-09" db="EMBL/GenBank/DDBJ databases">
        <title>De no assembly of potato wild relative species, Solanum commersonii.</title>
        <authorList>
            <person name="Cho K."/>
        </authorList>
    </citation>
    <scope>NUCLEOTIDE SEQUENCE [LARGE SCALE GENOMIC DNA]</scope>
    <source>
        <strain evidence="1">LZ3.2</strain>
        <tissue evidence="1">Leaf</tissue>
    </source>
</reference>
<evidence type="ECO:0000313" key="2">
    <source>
        <dbReference type="Proteomes" id="UP000824120"/>
    </source>
</evidence>
<gene>
    <name evidence="1" type="ORF">H5410_036128</name>
</gene>
<dbReference type="OrthoDB" id="1224909at2759"/>
<accession>A0A9J5Y5L0</accession>
<sequence>MLWLVGDEVVEFSQCINSCVLNELRFLGSKFTWWNERIERKRSSPSETRIRSCPFICVMQLKRGSDNQTFQFF</sequence>
<name>A0A9J5Y5L0_SOLCO</name>
<dbReference type="Proteomes" id="UP000824120">
    <property type="component" value="Chromosome 7"/>
</dbReference>
<dbReference type="EMBL" id="JACXVP010000007">
    <property type="protein sequence ID" value="KAG5594896.1"/>
    <property type="molecule type" value="Genomic_DNA"/>
</dbReference>
<proteinExistence type="predicted"/>